<feature type="transmembrane region" description="Helical" evidence="6">
    <location>
        <begin position="61"/>
        <end position="86"/>
    </location>
</feature>
<keyword evidence="3 6" id="KW-1133">Transmembrane helix</keyword>
<dbReference type="Pfam" id="PF00083">
    <property type="entry name" value="Sugar_tr"/>
    <property type="match status" value="1"/>
</dbReference>
<dbReference type="PANTHER" id="PTHR48021">
    <property type="match status" value="1"/>
</dbReference>
<dbReference type="PANTHER" id="PTHR48021:SF1">
    <property type="entry name" value="GH07001P-RELATED"/>
    <property type="match status" value="1"/>
</dbReference>
<proteinExistence type="predicted"/>
<reference evidence="7" key="1">
    <citation type="submission" date="2022-12" db="EMBL/GenBank/DDBJ databases">
        <title>Chromosome-level genome assembly of the bean flower thrips Megalurothrips usitatus.</title>
        <authorList>
            <person name="Ma L."/>
            <person name="Liu Q."/>
            <person name="Li H."/>
            <person name="Cai W."/>
        </authorList>
    </citation>
    <scope>NUCLEOTIDE SEQUENCE</scope>
    <source>
        <strain evidence="7">Cailab_2022a</strain>
    </source>
</reference>
<dbReference type="SUPFAM" id="SSF103473">
    <property type="entry name" value="MFS general substrate transporter"/>
    <property type="match status" value="1"/>
</dbReference>
<dbReference type="Proteomes" id="UP001075354">
    <property type="component" value="Chromosome 6"/>
</dbReference>
<gene>
    <name evidence="7" type="ORF">ONE63_008826</name>
</gene>
<evidence type="ECO:0000313" key="7">
    <source>
        <dbReference type="EMBL" id="KAJ1527307.1"/>
    </source>
</evidence>
<dbReference type="Gene3D" id="1.20.1250.20">
    <property type="entry name" value="MFS general substrate transporter like domains"/>
    <property type="match status" value="1"/>
</dbReference>
<accession>A0AAV7XNI7</accession>
<keyword evidence="2 6" id="KW-0812">Transmembrane</keyword>
<evidence type="ECO:0000256" key="5">
    <source>
        <dbReference type="SAM" id="MobiDB-lite"/>
    </source>
</evidence>
<organism evidence="7 8">
    <name type="scientific">Megalurothrips usitatus</name>
    <name type="common">bean blossom thrips</name>
    <dbReference type="NCBI Taxonomy" id="439358"/>
    <lineage>
        <taxon>Eukaryota</taxon>
        <taxon>Metazoa</taxon>
        <taxon>Ecdysozoa</taxon>
        <taxon>Arthropoda</taxon>
        <taxon>Hexapoda</taxon>
        <taxon>Insecta</taxon>
        <taxon>Pterygota</taxon>
        <taxon>Neoptera</taxon>
        <taxon>Paraneoptera</taxon>
        <taxon>Thysanoptera</taxon>
        <taxon>Terebrantia</taxon>
        <taxon>Thripoidea</taxon>
        <taxon>Thripidae</taxon>
        <taxon>Megalurothrips</taxon>
    </lineage>
</organism>
<comment type="subcellular location">
    <subcellularLocation>
        <location evidence="1">Membrane</location>
    </subcellularLocation>
</comment>
<evidence type="ECO:0000256" key="1">
    <source>
        <dbReference type="ARBA" id="ARBA00004370"/>
    </source>
</evidence>
<dbReference type="AlphaFoldDB" id="A0AAV7XNI7"/>
<dbReference type="InterPro" id="IPR050549">
    <property type="entry name" value="MFS_Trehalose_Transporter"/>
</dbReference>
<protein>
    <submittedName>
        <fullName evidence="7">Uncharacterized protein</fullName>
    </submittedName>
</protein>
<dbReference type="GO" id="GO:0022857">
    <property type="term" value="F:transmembrane transporter activity"/>
    <property type="evidence" value="ECO:0007669"/>
    <property type="project" value="InterPro"/>
</dbReference>
<evidence type="ECO:0000256" key="2">
    <source>
        <dbReference type="ARBA" id="ARBA00022692"/>
    </source>
</evidence>
<dbReference type="InterPro" id="IPR036259">
    <property type="entry name" value="MFS_trans_sf"/>
</dbReference>
<evidence type="ECO:0000256" key="3">
    <source>
        <dbReference type="ARBA" id="ARBA00022989"/>
    </source>
</evidence>
<keyword evidence="8" id="KW-1185">Reference proteome</keyword>
<sequence>MACVTLPLLSRFGRRQLLISSAAVMCGAMLTSGFFSSRWPGAAAGAAGAAESLSAGGGARWVPPLCVLVYVCASCVGVLSVPWILAAELFPQEVRGSGQAVILSLAHVFMFAALQTYRELNAWLGKERHTNHALRTQNETHAPINFSYHCKINRRGLAATRPTAAAWGGGLGWAHSQRRGDIRRGGGCSHGSSLPYLTLPRGSENRTRGPRGPRGEPGGG</sequence>
<evidence type="ECO:0000313" key="8">
    <source>
        <dbReference type="Proteomes" id="UP001075354"/>
    </source>
</evidence>
<name>A0AAV7XNI7_9NEOP</name>
<comment type="caution">
    <text evidence="7">The sequence shown here is derived from an EMBL/GenBank/DDBJ whole genome shotgun (WGS) entry which is preliminary data.</text>
</comment>
<dbReference type="EMBL" id="JAPTSV010000006">
    <property type="protein sequence ID" value="KAJ1527307.1"/>
    <property type="molecule type" value="Genomic_DNA"/>
</dbReference>
<evidence type="ECO:0000256" key="4">
    <source>
        <dbReference type="ARBA" id="ARBA00023136"/>
    </source>
</evidence>
<feature type="transmembrane region" description="Helical" evidence="6">
    <location>
        <begin position="98"/>
        <end position="117"/>
    </location>
</feature>
<dbReference type="GO" id="GO:0016020">
    <property type="term" value="C:membrane"/>
    <property type="evidence" value="ECO:0007669"/>
    <property type="project" value="UniProtKB-SubCell"/>
</dbReference>
<feature type="region of interest" description="Disordered" evidence="5">
    <location>
        <begin position="182"/>
        <end position="220"/>
    </location>
</feature>
<evidence type="ECO:0000256" key="6">
    <source>
        <dbReference type="SAM" id="Phobius"/>
    </source>
</evidence>
<keyword evidence="4 6" id="KW-0472">Membrane</keyword>
<dbReference type="InterPro" id="IPR005828">
    <property type="entry name" value="MFS_sugar_transport-like"/>
</dbReference>